<reference evidence="1 2" key="1">
    <citation type="submission" date="2018-10" db="EMBL/GenBank/DDBJ databases">
        <title>Bradyrhizobium sp. nov., isolated from effective nodules of peanut in China.</title>
        <authorList>
            <person name="Li Y."/>
        </authorList>
    </citation>
    <scope>NUCLEOTIDE SEQUENCE [LARGE SCALE GENOMIC DNA]</scope>
    <source>
        <strain evidence="1 2">CCBAU 51781</strain>
    </source>
</reference>
<sequence length="68" mass="7805">MVPPRSWGTAMEYRVYSLDAEGHIFSVREITCADDEEAKRLTRAMLDGHDLEVWDRSRRVAVIKSPSP</sequence>
<comment type="caution">
    <text evidence="1">The sequence shown here is derived from an EMBL/GenBank/DDBJ whole genome shotgun (WGS) entry which is preliminary data.</text>
</comment>
<dbReference type="EMBL" id="RDRA01000014">
    <property type="protein sequence ID" value="RXG91572.1"/>
    <property type="molecule type" value="Genomic_DNA"/>
</dbReference>
<organism evidence="1 2">
    <name type="scientific">Bradyrhizobium zhanjiangense</name>
    <dbReference type="NCBI Taxonomy" id="1325107"/>
    <lineage>
        <taxon>Bacteria</taxon>
        <taxon>Pseudomonadati</taxon>
        <taxon>Pseudomonadota</taxon>
        <taxon>Alphaproteobacteria</taxon>
        <taxon>Hyphomicrobiales</taxon>
        <taxon>Nitrobacteraceae</taxon>
        <taxon>Bradyrhizobium</taxon>
    </lineage>
</organism>
<evidence type="ECO:0000313" key="1">
    <source>
        <dbReference type="EMBL" id="RXG91572.1"/>
    </source>
</evidence>
<protein>
    <submittedName>
        <fullName evidence="1">Uncharacterized protein</fullName>
    </submittedName>
</protein>
<proteinExistence type="predicted"/>
<name>A0ABY0DG93_9BRAD</name>
<keyword evidence="2" id="KW-1185">Reference proteome</keyword>
<dbReference type="Proteomes" id="UP000289946">
    <property type="component" value="Unassembled WGS sequence"/>
</dbReference>
<evidence type="ECO:0000313" key="2">
    <source>
        <dbReference type="Proteomes" id="UP000289946"/>
    </source>
</evidence>
<gene>
    <name evidence="1" type="ORF">EAS62_24135</name>
</gene>
<accession>A0ABY0DG93</accession>